<organism evidence="2 3">
    <name type="scientific">Solea senegalensis</name>
    <name type="common">Senegalese sole</name>
    <dbReference type="NCBI Taxonomy" id="28829"/>
    <lineage>
        <taxon>Eukaryota</taxon>
        <taxon>Metazoa</taxon>
        <taxon>Chordata</taxon>
        <taxon>Craniata</taxon>
        <taxon>Vertebrata</taxon>
        <taxon>Euteleostomi</taxon>
        <taxon>Actinopterygii</taxon>
        <taxon>Neopterygii</taxon>
        <taxon>Teleostei</taxon>
        <taxon>Neoteleostei</taxon>
        <taxon>Acanthomorphata</taxon>
        <taxon>Carangaria</taxon>
        <taxon>Pleuronectiformes</taxon>
        <taxon>Pleuronectoidei</taxon>
        <taxon>Soleidae</taxon>
        <taxon>Solea</taxon>
    </lineage>
</organism>
<dbReference type="PANTHER" id="PTHR31635:SF196">
    <property type="entry name" value="REVERSE TRANSCRIPTASE DOMAIN-CONTAINING PROTEIN-RELATED"/>
    <property type="match status" value="1"/>
</dbReference>
<accession>A0AAV6RDW1</accession>
<sequence>MATGTRLAKERETVRDDSTTMDSQISMPALTSLLEHRRSISAALSTELGAAFISLEAKLDTVQVTVKKVDTERMVWLLDQIVSIDTQYAAAPTPSLYDQRLKFQAEFISCQHLRLKQNFFEMGDKAGKLLAHQARTAALSRLIPRIKLSSGTVVTDPKLLNDAFLNFYSDLYTSEYSPEVWKSHNPLEMFSYPKVDSSLSDKLGTPITTAEVQEAIGQLQSGKSMGPDGFVVEFYKAYSILITPHLVNVYNESFDSSSLPPTLSEANISLLLKKRQRPLEFSNYRPISHSKCGPKDSCQGPGLSLATSPTSPNFHGPDWVHGWKELLI</sequence>
<name>A0AAV6RDW1_SOLSE</name>
<dbReference type="GO" id="GO:0003964">
    <property type="term" value="F:RNA-directed DNA polymerase activity"/>
    <property type="evidence" value="ECO:0007669"/>
    <property type="project" value="UniProtKB-KW"/>
</dbReference>
<evidence type="ECO:0000313" key="3">
    <source>
        <dbReference type="Proteomes" id="UP000693946"/>
    </source>
</evidence>
<proteinExistence type="predicted"/>
<dbReference type="EMBL" id="JAGKHQ010000012">
    <property type="protein sequence ID" value="KAG7503513.1"/>
    <property type="molecule type" value="Genomic_DNA"/>
</dbReference>
<evidence type="ECO:0000256" key="1">
    <source>
        <dbReference type="SAM" id="MobiDB-lite"/>
    </source>
</evidence>
<comment type="caution">
    <text evidence="2">The sequence shown here is derived from an EMBL/GenBank/DDBJ whole genome shotgun (WGS) entry which is preliminary data.</text>
</comment>
<dbReference type="AlphaFoldDB" id="A0AAV6RDW1"/>
<keyword evidence="2" id="KW-0548">Nucleotidyltransferase</keyword>
<keyword evidence="2" id="KW-0695">RNA-directed DNA polymerase</keyword>
<gene>
    <name evidence="2" type="ORF">JOB18_039754</name>
</gene>
<dbReference type="Proteomes" id="UP000693946">
    <property type="component" value="Linkage Group LG2"/>
</dbReference>
<reference evidence="2 3" key="1">
    <citation type="journal article" date="2021" name="Sci. Rep.">
        <title>Chromosome anchoring in Senegalese sole (Solea senegalensis) reveals sex-associated markers and genome rearrangements in flatfish.</title>
        <authorList>
            <person name="Guerrero-Cozar I."/>
            <person name="Gomez-Garrido J."/>
            <person name="Berbel C."/>
            <person name="Martinez-Blanch J.F."/>
            <person name="Alioto T."/>
            <person name="Claros M.G."/>
            <person name="Gagnaire P.A."/>
            <person name="Manchado M."/>
        </authorList>
    </citation>
    <scope>NUCLEOTIDE SEQUENCE [LARGE SCALE GENOMIC DNA]</scope>
    <source>
        <strain evidence="2">Sse05_10M</strain>
    </source>
</reference>
<keyword evidence="3" id="KW-1185">Reference proteome</keyword>
<dbReference type="PANTHER" id="PTHR31635">
    <property type="entry name" value="REVERSE TRANSCRIPTASE DOMAIN-CONTAINING PROTEIN-RELATED"/>
    <property type="match status" value="1"/>
</dbReference>
<protein>
    <submittedName>
        <fullName evidence="2">LINE-1 reverse transcriptase</fullName>
    </submittedName>
</protein>
<evidence type="ECO:0000313" key="2">
    <source>
        <dbReference type="EMBL" id="KAG7503513.1"/>
    </source>
</evidence>
<keyword evidence="2" id="KW-0808">Transferase</keyword>
<feature type="region of interest" description="Disordered" evidence="1">
    <location>
        <begin position="1"/>
        <end position="21"/>
    </location>
</feature>
<feature type="compositionally biased region" description="Basic and acidic residues" evidence="1">
    <location>
        <begin position="7"/>
        <end position="18"/>
    </location>
</feature>